<comment type="caution">
    <text evidence="2">The sequence shown here is derived from an EMBL/GenBank/DDBJ whole genome shotgun (WGS) entry which is preliminary data.</text>
</comment>
<evidence type="ECO:0000256" key="1">
    <source>
        <dbReference type="SAM" id="Phobius"/>
    </source>
</evidence>
<proteinExistence type="predicted"/>
<dbReference type="AlphaFoldDB" id="A0A9R1CTF5"/>
<sequence length="281" mass="29247">MAEMNGRDRGQLLLVAGVLLAVLFVALALLINAAIYTDNVATRGDDPAGEALTYQAGVTDAVGDLIDAENAAADEGDGFGTVNGSVTSGVSEIDAAVARNNLGRAAATETTVSRATEGRLIRERNVDGFESWETNASAVRGFVIDLDTDNMTADSSFVIDLDGTELEVNKTGGNVVVEGGVDDATCETNADGTVRFDVTGERIDGDVCRFGWPTLDGDSNVTFENGTHAGGSYELTVASGEDPTGPQTTPAVYSVDLALRMDTPELRYETTVTVAPGEHDG</sequence>
<dbReference type="Proteomes" id="UP001139494">
    <property type="component" value="Unassembled WGS sequence"/>
</dbReference>
<dbReference type="InterPro" id="IPR055685">
    <property type="entry name" value="DUF7261"/>
</dbReference>
<reference evidence="2" key="1">
    <citation type="journal article" date="2023" name="Front. Microbiol.">
        <title>Genomic-based phylogenetic and metabolic analyses of the genus Natronomonas, and description of Natronomonas aquatica sp. nov.</title>
        <authorList>
            <person name="Garcia-Roldan A."/>
            <person name="Duran-Viseras A."/>
            <person name="de la Haba R.R."/>
            <person name="Corral P."/>
            <person name="Sanchez-Porro C."/>
            <person name="Ventosa A."/>
        </authorList>
    </citation>
    <scope>NUCLEOTIDE SEQUENCE</scope>
    <source>
        <strain evidence="2">F2-12</strain>
    </source>
</reference>
<evidence type="ECO:0000313" key="3">
    <source>
        <dbReference type="Proteomes" id="UP001139494"/>
    </source>
</evidence>
<gene>
    <name evidence="2" type="ORF">KM295_07560</name>
</gene>
<dbReference type="RefSeq" id="WP_256029360.1">
    <property type="nucleotide sequence ID" value="NZ_JAHLKM010000007.1"/>
</dbReference>
<accession>A0A9R1CTF5</accession>
<organism evidence="2 3">
    <name type="scientific">Natronomonas aquatica</name>
    <dbReference type="NCBI Taxonomy" id="2841590"/>
    <lineage>
        <taxon>Archaea</taxon>
        <taxon>Methanobacteriati</taxon>
        <taxon>Methanobacteriota</taxon>
        <taxon>Stenosarchaea group</taxon>
        <taxon>Halobacteria</taxon>
        <taxon>Halobacteriales</taxon>
        <taxon>Natronomonadaceae</taxon>
        <taxon>Natronomonas</taxon>
    </lineage>
</organism>
<protein>
    <submittedName>
        <fullName evidence="2">Uncharacterized protein</fullName>
    </submittedName>
</protein>
<dbReference type="EMBL" id="JAHLKM010000007">
    <property type="protein sequence ID" value="MCQ4333336.1"/>
    <property type="molecule type" value="Genomic_DNA"/>
</dbReference>
<keyword evidence="3" id="KW-1185">Reference proteome</keyword>
<keyword evidence="1" id="KW-0472">Membrane</keyword>
<feature type="transmembrane region" description="Helical" evidence="1">
    <location>
        <begin position="12"/>
        <end position="36"/>
    </location>
</feature>
<keyword evidence="1" id="KW-0812">Transmembrane</keyword>
<keyword evidence="1" id="KW-1133">Transmembrane helix</keyword>
<name>A0A9R1CTF5_9EURY</name>
<dbReference type="Pfam" id="PF23922">
    <property type="entry name" value="DUF7261"/>
    <property type="match status" value="1"/>
</dbReference>
<evidence type="ECO:0000313" key="2">
    <source>
        <dbReference type="EMBL" id="MCQ4333336.1"/>
    </source>
</evidence>